<dbReference type="PANTHER" id="PTHR11783">
    <property type="entry name" value="SULFOTRANSFERASE SULT"/>
    <property type="match status" value="1"/>
</dbReference>
<dbReference type="Pfam" id="PF00685">
    <property type="entry name" value="Sulfotransfer_1"/>
    <property type="match status" value="1"/>
</dbReference>
<protein>
    <submittedName>
        <fullName evidence="4">Sulfotransferase 1C4</fullName>
    </submittedName>
</protein>
<keyword evidence="2" id="KW-0808">Transferase</keyword>
<comment type="similarity">
    <text evidence="1">Belongs to the sulfotransferase 1 family.</text>
</comment>
<evidence type="ECO:0000256" key="1">
    <source>
        <dbReference type="ARBA" id="ARBA00005771"/>
    </source>
</evidence>
<dbReference type="Gene3D" id="3.40.50.300">
    <property type="entry name" value="P-loop containing nucleotide triphosphate hydrolases"/>
    <property type="match status" value="1"/>
</dbReference>
<keyword evidence="5" id="KW-1185">Reference proteome</keyword>
<dbReference type="InterPro" id="IPR027417">
    <property type="entry name" value="P-loop_NTPase"/>
</dbReference>
<evidence type="ECO:0000256" key="2">
    <source>
        <dbReference type="ARBA" id="ARBA00022679"/>
    </source>
</evidence>
<dbReference type="SUPFAM" id="SSF52540">
    <property type="entry name" value="P-loop containing nucleoside triphosphate hydrolases"/>
    <property type="match status" value="1"/>
</dbReference>
<organism evidence="4 5">
    <name type="scientific">Pseudolycoriella hygida</name>
    <dbReference type="NCBI Taxonomy" id="35572"/>
    <lineage>
        <taxon>Eukaryota</taxon>
        <taxon>Metazoa</taxon>
        <taxon>Ecdysozoa</taxon>
        <taxon>Arthropoda</taxon>
        <taxon>Hexapoda</taxon>
        <taxon>Insecta</taxon>
        <taxon>Pterygota</taxon>
        <taxon>Neoptera</taxon>
        <taxon>Endopterygota</taxon>
        <taxon>Diptera</taxon>
        <taxon>Nematocera</taxon>
        <taxon>Sciaroidea</taxon>
        <taxon>Sciaridae</taxon>
        <taxon>Pseudolycoriella</taxon>
    </lineage>
</organism>
<sequence>MEENGSVVRENYKKFPYEIINVDEATKKRLMTLFKGPFFTSIKVGPEKWSMPAIYEETADILYNFPAFSDDIYISTYPRSGTTWTQEMIWLLCNDLNYEAAKATPLTTRFPFLEMESLAPKNDAINEEMKNLLPKPALDILSEVTSGRLIKTHLPIKLMPYDALEKRCKIVYVARNPADVVVSLYHFNRNPAMMYAGSFQQFVDLFLEDLPTWSPFFEHIKDGWNRRNESNVLFLFYEDLVVDLEKSLKKLAAFLEKPLKDDDLPELMQHLNIKNFKQNSSVNHEFLAKFATENWEFIRQGGVGSNPEMTPQIMEKIEEWTDRQLSGTDLKFPHKLRHKINLYKMQVSKQ</sequence>
<dbReference type="AlphaFoldDB" id="A0A9Q0MV92"/>
<reference evidence="4" key="1">
    <citation type="submission" date="2022-07" db="EMBL/GenBank/DDBJ databases">
        <authorList>
            <person name="Trinca V."/>
            <person name="Uliana J.V.C."/>
            <person name="Torres T.T."/>
            <person name="Ward R.J."/>
            <person name="Monesi N."/>
        </authorList>
    </citation>
    <scope>NUCLEOTIDE SEQUENCE</scope>
    <source>
        <strain evidence="4">HSMRA1968</strain>
        <tissue evidence="4">Whole embryos</tissue>
    </source>
</reference>
<accession>A0A9Q0MV92</accession>
<proteinExistence type="inferred from homology"/>
<comment type="caution">
    <text evidence="4">The sequence shown here is derived from an EMBL/GenBank/DDBJ whole genome shotgun (WGS) entry which is preliminary data.</text>
</comment>
<dbReference type="GO" id="GO:0008146">
    <property type="term" value="F:sulfotransferase activity"/>
    <property type="evidence" value="ECO:0007669"/>
    <property type="project" value="InterPro"/>
</dbReference>
<gene>
    <name evidence="4" type="primary">SULT1C4</name>
    <name evidence="4" type="ORF">Bhyg_11373</name>
</gene>
<dbReference type="Proteomes" id="UP001151699">
    <property type="component" value="Chromosome X"/>
</dbReference>
<dbReference type="InterPro" id="IPR000863">
    <property type="entry name" value="Sulfotransferase_dom"/>
</dbReference>
<name>A0A9Q0MV92_9DIPT</name>
<evidence type="ECO:0000259" key="3">
    <source>
        <dbReference type="Pfam" id="PF00685"/>
    </source>
</evidence>
<evidence type="ECO:0000313" key="5">
    <source>
        <dbReference type="Proteomes" id="UP001151699"/>
    </source>
</evidence>
<dbReference type="OrthoDB" id="7772057at2759"/>
<feature type="domain" description="Sulfotransferase" evidence="3">
    <location>
        <begin position="70"/>
        <end position="328"/>
    </location>
</feature>
<dbReference type="EMBL" id="WJQU01000003">
    <property type="protein sequence ID" value="KAJ6638636.1"/>
    <property type="molecule type" value="Genomic_DNA"/>
</dbReference>
<evidence type="ECO:0000313" key="4">
    <source>
        <dbReference type="EMBL" id="KAJ6638636.1"/>
    </source>
</evidence>